<dbReference type="GO" id="GO:1904047">
    <property type="term" value="F:S-adenosyl-L-methionine binding"/>
    <property type="evidence" value="ECO:0007669"/>
    <property type="project" value="TreeGrafter"/>
</dbReference>
<dbReference type="PRINTS" id="PR00505">
    <property type="entry name" value="D12N6MTFRASE"/>
</dbReference>
<dbReference type="InterPro" id="IPR012327">
    <property type="entry name" value="MeTrfase_D12"/>
</dbReference>
<evidence type="ECO:0000256" key="1">
    <source>
        <dbReference type="ARBA" id="ARBA00022603"/>
    </source>
</evidence>
<dbReference type="PANTHER" id="PTHR30481">
    <property type="entry name" value="DNA ADENINE METHYLASE"/>
    <property type="match status" value="1"/>
</dbReference>
<dbReference type="EMBL" id="CP015910">
    <property type="protein sequence ID" value="ANN64082.1"/>
    <property type="molecule type" value="Genomic_DNA"/>
</dbReference>
<reference evidence="5" key="1">
    <citation type="journal article" date="2016" name="Genome Announc.">
        <title>Complete Genome Sequence of Brachyspira hyodysenteriae Type Strain B78 (ATCC 27164).</title>
        <authorList>
            <person name="Mirajkar N.S."/>
            <person name="Johnson T.J."/>
            <person name="Gebhart C.J."/>
        </authorList>
    </citation>
    <scope>NUCLEOTIDE SEQUENCE [LARGE SCALE GENOMIC DNA]</scope>
    <source>
        <strain evidence="5">B78</strain>
    </source>
</reference>
<dbReference type="REBASE" id="151253">
    <property type="entry name" value="M.Bhy27164ORF9455P"/>
</dbReference>
<dbReference type="SUPFAM" id="SSF53335">
    <property type="entry name" value="S-adenosyl-L-methionine-dependent methyltransferases"/>
    <property type="match status" value="1"/>
</dbReference>
<dbReference type="InterPro" id="IPR029063">
    <property type="entry name" value="SAM-dependent_MTases_sf"/>
</dbReference>
<sequence>MPEIVSPLRYPGGKSFFYDYVKKLILHNNLIGKTYLEPFAGGAGIALKLLLNNDVEKIIINDFDISIYAFWYSVINYSDAMCDKIYHTKIDIKEWNKQKEIYNNQNANNLFDLGFATFFLNRTNVSGIIKAGIIGGKKQLGNYKIDSRFNKDKLIDKIQNISKEKNRIILYNLDAIDLLKNRNIKRYKNIFINFDPPYFLKGKELYKNFYKDKDHINLNNVIDSINYKWIVTYDVSDFIFSLYNKYRKSYLDLFYNINKKVKSKEYIFFSDNLYLPDNITLI</sequence>
<evidence type="ECO:0000313" key="4">
    <source>
        <dbReference type="EMBL" id="ANN64082.1"/>
    </source>
</evidence>
<dbReference type="GO" id="GO:0032259">
    <property type="term" value="P:methylation"/>
    <property type="evidence" value="ECO:0007669"/>
    <property type="project" value="UniProtKB-KW"/>
</dbReference>
<dbReference type="InterPro" id="IPR012263">
    <property type="entry name" value="M_m6A_EcoRV"/>
</dbReference>
<dbReference type="Proteomes" id="UP000092328">
    <property type="component" value="Chromosome"/>
</dbReference>
<dbReference type="GO" id="GO:0009007">
    <property type="term" value="F:site-specific DNA-methyltransferase (adenine-specific) activity"/>
    <property type="evidence" value="ECO:0007669"/>
    <property type="project" value="UniProtKB-EC"/>
</dbReference>
<accession>A0A3B6WA49</accession>
<evidence type="ECO:0000256" key="3">
    <source>
        <dbReference type="ARBA" id="ARBA00022691"/>
    </source>
</evidence>
<keyword evidence="3" id="KW-0949">S-adenosyl-L-methionine</keyword>
<protein>
    <submittedName>
        <fullName evidence="4">DNA methyltransferase</fullName>
    </submittedName>
</protein>
<gene>
    <name evidence="4" type="ORF">BHYOB78_09455</name>
</gene>
<dbReference type="OrthoDB" id="9805629at2"/>
<name>A0A3B6WA49_BRAHO</name>
<dbReference type="AlphaFoldDB" id="A0A3B6WA49"/>
<dbReference type="GO" id="GO:0043565">
    <property type="term" value="F:sequence-specific DNA binding"/>
    <property type="evidence" value="ECO:0007669"/>
    <property type="project" value="TreeGrafter"/>
</dbReference>
<proteinExistence type="predicted"/>
<organism evidence="4 5">
    <name type="scientific">Brachyspira hyodysenteriae ATCC 27164</name>
    <dbReference type="NCBI Taxonomy" id="1266923"/>
    <lineage>
        <taxon>Bacteria</taxon>
        <taxon>Pseudomonadati</taxon>
        <taxon>Spirochaetota</taxon>
        <taxon>Spirochaetia</taxon>
        <taxon>Brachyspirales</taxon>
        <taxon>Brachyspiraceae</taxon>
        <taxon>Brachyspira</taxon>
    </lineage>
</organism>
<keyword evidence="1 4" id="KW-0489">Methyltransferase</keyword>
<dbReference type="PANTHER" id="PTHR30481:SF2">
    <property type="entry name" value="SITE-SPECIFIC DNA-METHYLTRANSFERASE (ADENINE-SPECIFIC)"/>
    <property type="match status" value="1"/>
</dbReference>
<dbReference type="Gene3D" id="3.40.50.150">
    <property type="entry name" value="Vaccinia Virus protein VP39"/>
    <property type="match status" value="2"/>
</dbReference>
<dbReference type="GO" id="GO:0009307">
    <property type="term" value="P:DNA restriction-modification system"/>
    <property type="evidence" value="ECO:0007669"/>
    <property type="project" value="InterPro"/>
</dbReference>
<dbReference type="PIRSF" id="PIRSF000398">
    <property type="entry name" value="M_m6A_EcoRV"/>
    <property type="match status" value="1"/>
</dbReference>
<keyword evidence="2" id="KW-0808">Transferase</keyword>
<reference evidence="5" key="2">
    <citation type="journal article" date="2017" name="Genome Announc.">
        <title>Correction for Mirajkar et al., Complete Genome Sequence of Brachyspira hyodysenteriae Type Strain B78 (ATCC 27164).</title>
        <authorList>
            <person name="Mirajkar N.S."/>
            <person name="Johnson T.J."/>
            <person name="Gebhart C.J."/>
        </authorList>
    </citation>
    <scope>NUCLEOTIDE SEQUENCE [LARGE SCALE GENOMIC DNA]</scope>
    <source>
        <strain evidence="5">B78</strain>
    </source>
</reference>
<dbReference type="RefSeq" id="WP_020064934.1">
    <property type="nucleotide sequence ID" value="NZ_CP015910.2"/>
</dbReference>
<evidence type="ECO:0000313" key="5">
    <source>
        <dbReference type="Proteomes" id="UP000092328"/>
    </source>
</evidence>
<dbReference type="GO" id="GO:0006298">
    <property type="term" value="P:mismatch repair"/>
    <property type="evidence" value="ECO:0007669"/>
    <property type="project" value="TreeGrafter"/>
</dbReference>
<dbReference type="KEGG" id="bhd:BHYOB78_09455"/>
<keyword evidence="5" id="KW-1185">Reference proteome</keyword>
<evidence type="ECO:0000256" key="2">
    <source>
        <dbReference type="ARBA" id="ARBA00022679"/>
    </source>
</evidence>